<dbReference type="Proteomes" id="UP000681720">
    <property type="component" value="Unassembled WGS sequence"/>
</dbReference>
<protein>
    <submittedName>
        <fullName evidence="1">Uncharacterized protein</fullName>
    </submittedName>
</protein>
<gene>
    <name evidence="1" type="ORF">GIL414_LOCUS55743</name>
</gene>
<feature type="non-terminal residue" evidence="1">
    <location>
        <position position="81"/>
    </location>
</feature>
<comment type="caution">
    <text evidence="1">The sequence shown here is derived from an EMBL/GenBank/DDBJ whole genome shotgun (WGS) entry which is preliminary data.</text>
</comment>
<name>A0A8S3D2J2_9BILA</name>
<organism evidence="1 2">
    <name type="scientific">Rotaria magnacalcarata</name>
    <dbReference type="NCBI Taxonomy" id="392030"/>
    <lineage>
        <taxon>Eukaryota</taxon>
        <taxon>Metazoa</taxon>
        <taxon>Spiralia</taxon>
        <taxon>Gnathifera</taxon>
        <taxon>Rotifera</taxon>
        <taxon>Eurotatoria</taxon>
        <taxon>Bdelloidea</taxon>
        <taxon>Philodinida</taxon>
        <taxon>Philodinidae</taxon>
        <taxon>Rotaria</taxon>
    </lineage>
</organism>
<sequence length="81" mass="9463">SARFNSNSFNPVLIDNYIRGFAVRELPNHYLSCFTRTGTFGWFNQSYSQFDEIYMSEANFLVVTDTFLTRLIMKAWLTCAL</sequence>
<accession>A0A8S3D2J2</accession>
<proteinExistence type="predicted"/>
<dbReference type="AlphaFoldDB" id="A0A8S3D2J2"/>
<evidence type="ECO:0000313" key="2">
    <source>
        <dbReference type="Proteomes" id="UP000681720"/>
    </source>
</evidence>
<feature type="non-terminal residue" evidence="1">
    <location>
        <position position="1"/>
    </location>
</feature>
<dbReference type="EMBL" id="CAJOBJ010198579">
    <property type="protein sequence ID" value="CAF4976362.1"/>
    <property type="molecule type" value="Genomic_DNA"/>
</dbReference>
<reference evidence="1" key="1">
    <citation type="submission" date="2021-02" db="EMBL/GenBank/DDBJ databases">
        <authorList>
            <person name="Nowell W R."/>
        </authorList>
    </citation>
    <scope>NUCLEOTIDE SEQUENCE</scope>
</reference>
<evidence type="ECO:0000313" key="1">
    <source>
        <dbReference type="EMBL" id="CAF4976362.1"/>
    </source>
</evidence>